<dbReference type="STRING" id="436010.A0A166MNA7"/>
<proteinExistence type="predicted"/>
<gene>
    <name evidence="1" type="ORF">FIBSPDRAFT_1042427</name>
</gene>
<organism evidence="1 2">
    <name type="scientific">Athelia psychrophila</name>
    <dbReference type="NCBI Taxonomy" id="1759441"/>
    <lineage>
        <taxon>Eukaryota</taxon>
        <taxon>Fungi</taxon>
        <taxon>Dikarya</taxon>
        <taxon>Basidiomycota</taxon>
        <taxon>Agaricomycotina</taxon>
        <taxon>Agaricomycetes</taxon>
        <taxon>Agaricomycetidae</taxon>
        <taxon>Atheliales</taxon>
        <taxon>Atheliaceae</taxon>
        <taxon>Athelia</taxon>
    </lineage>
</organism>
<sequence length="482" mass="55056">MYFRDSSEKDQKLGLELKNTSQESHLVGDKSAPITSIPDELLVSIFIVGIPATSSDDPRWEVLLSHVNRHWRYVALDTPALWIKISRAVHQQNFDWQSAYLLRSGLLPFHLKINIWVDAYEEDGEEDGEEQSGMFQRDYIRPFLRFIAPHLHRCQSLYIKSKGESYRGYFSEGVRAVRFLSSVYVPMLKALRVSIADSESEPIQILQGGAGSLTHLDLKNARFFVINPPTENITTLRLGIKDWPYDQSGFQRLRDVLQAMPCLRHLEVHPDRQGPWPSHLPMKLPKLRGLVCRYYHTFFLSAVEAPLLEDLTLHVSGHMFVIFINNTTNPAWAMYCQSNLASVRKLHLIFNNTIVAASVICSFAQAFPFLTQLSCRLLGQLLALDNNLKNVYETLQEVDSLHGQLWPHVTTLDLCELPYSTDFPTNALRTLLIRRAGVGYPIQTITLPKNQLDEGLAMARVTEPRVQVLENAYVAPRYSPQW</sequence>
<keyword evidence="2" id="KW-1185">Reference proteome</keyword>
<reference evidence="1 2" key="1">
    <citation type="journal article" date="2016" name="Mol. Biol. Evol.">
        <title>Comparative Genomics of Early-Diverging Mushroom-Forming Fungi Provides Insights into the Origins of Lignocellulose Decay Capabilities.</title>
        <authorList>
            <person name="Nagy L.G."/>
            <person name="Riley R."/>
            <person name="Tritt A."/>
            <person name="Adam C."/>
            <person name="Daum C."/>
            <person name="Floudas D."/>
            <person name="Sun H."/>
            <person name="Yadav J.S."/>
            <person name="Pangilinan J."/>
            <person name="Larsson K.H."/>
            <person name="Matsuura K."/>
            <person name="Barry K."/>
            <person name="Labutti K."/>
            <person name="Kuo R."/>
            <person name="Ohm R.A."/>
            <person name="Bhattacharya S.S."/>
            <person name="Shirouzu T."/>
            <person name="Yoshinaga Y."/>
            <person name="Martin F.M."/>
            <person name="Grigoriev I.V."/>
            <person name="Hibbett D.S."/>
        </authorList>
    </citation>
    <scope>NUCLEOTIDE SEQUENCE [LARGE SCALE GENOMIC DNA]</scope>
    <source>
        <strain evidence="1 2">CBS 109695</strain>
    </source>
</reference>
<evidence type="ECO:0000313" key="2">
    <source>
        <dbReference type="Proteomes" id="UP000076532"/>
    </source>
</evidence>
<dbReference type="Proteomes" id="UP000076532">
    <property type="component" value="Unassembled WGS sequence"/>
</dbReference>
<dbReference type="Gene3D" id="3.80.10.10">
    <property type="entry name" value="Ribonuclease Inhibitor"/>
    <property type="match status" value="1"/>
</dbReference>
<dbReference type="EMBL" id="KV417528">
    <property type="protein sequence ID" value="KZP24145.1"/>
    <property type="molecule type" value="Genomic_DNA"/>
</dbReference>
<dbReference type="AlphaFoldDB" id="A0A166MNA7"/>
<name>A0A166MNA7_9AGAM</name>
<accession>A0A166MNA7</accession>
<dbReference type="SUPFAM" id="SSF52047">
    <property type="entry name" value="RNI-like"/>
    <property type="match status" value="1"/>
</dbReference>
<protein>
    <submittedName>
        <fullName evidence="1">Uncharacterized protein</fullName>
    </submittedName>
</protein>
<evidence type="ECO:0000313" key="1">
    <source>
        <dbReference type="EMBL" id="KZP24145.1"/>
    </source>
</evidence>
<dbReference type="InterPro" id="IPR032675">
    <property type="entry name" value="LRR_dom_sf"/>
</dbReference>
<dbReference type="OrthoDB" id="3244423at2759"/>